<evidence type="ECO:0000313" key="2">
    <source>
        <dbReference type="EMBL" id="MBO0930220.1"/>
    </source>
</evidence>
<feature type="chain" id="PRO_5038082106" evidence="1">
    <location>
        <begin position="21"/>
        <end position="58"/>
    </location>
</feature>
<dbReference type="AlphaFoldDB" id="A0A939JZI6"/>
<sequence length="58" mass="6024">MKQTLLGLALLATLATAAQAGDTRKSKKVKVKAKTENCEKQCEKGSGGTGCCAKRAQV</sequence>
<evidence type="ECO:0000256" key="1">
    <source>
        <dbReference type="SAM" id="SignalP"/>
    </source>
</evidence>
<evidence type="ECO:0000313" key="3">
    <source>
        <dbReference type="Proteomes" id="UP000664795"/>
    </source>
</evidence>
<feature type="signal peptide" evidence="1">
    <location>
        <begin position="1"/>
        <end position="20"/>
    </location>
</feature>
<dbReference type="EMBL" id="JAFMYU010000003">
    <property type="protein sequence ID" value="MBO0930220.1"/>
    <property type="molecule type" value="Genomic_DNA"/>
</dbReference>
<keyword evidence="1" id="KW-0732">Signal</keyword>
<proteinExistence type="predicted"/>
<comment type="caution">
    <text evidence="2">The sequence shown here is derived from an EMBL/GenBank/DDBJ whole genome shotgun (WGS) entry which is preliminary data.</text>
</comment>
<reference evidence="2 3" key="1">
    <citation type="submission" date="2021-03" db="EMBL/GenBank/DDBJ databases">
        <title>Fibrella sp. HMF5036 genome sequencing and assembly.</title>
        <authorList>
            <person name="Kang H."/>
            <person name="Kim H."/>
            <person name="Bae S."/>
            <person name="Joh K."/>
        </authorList>
    </citation>
    <scope>NUCLEOTIDE SEQUENCE [LARGE SCALE GENOMIC DNA]</scope>
    <source>
        <strain evidence="2 3">HMF5036</strain>
    </source>
</reference>
<protein>
    <submittedName>
        <fullName evidence="2">Uncharacterized protein</fullName>
    </submittedName>
</protein>
<dbReference type="RefSeq" id="WP_207334190.1">
    <property type="nucleotide sequence ID" value="NZ_JAFMYU010000003.1"/>
</dbReference>
<keyword evidence="3" id="KW-1185">Reference proteome</keyword>
<dbReference type="Proteomes" id="UP000664795">
    <property type="component" value="Unassembled WGS sequence"/>
</dbReference>
<accession>A0A939JZI6</accession>
<name>A0A939JZI6_9BACT</name>
<organism evidence="2 3">
    <name type="scientific">Fibrella aquatilis</name>
    <dbReference type="NCBI Taxonomy" id="2817059"/>
    <lineage>
        <taxon>Bacteria</taxon>
        <taxon>Pseudomonadati</taxon>
        <taxon>Bacteroidota</taxon>
        <taxon>Cytophagia</taxon>
        <taxon>Cytophagales</taxon>
        <taxon>Spirosomataceae</taxon>
        <taxon>Fibrella</taxon>
    </lineage>
</organism>
<gene>
    <name evidence="2" type="ORF">J2I48_04400</name>
</gene>